<comment type="caution">
    <text evidence="2">The sequence shown here is derived from an EMBL/GenBank/DDBJ whole genome shotgun (WGS) entry which is preliminary data.</text>
</comment>
<dbReference type="InterPro" id="IPR019734">
    <property type="entry name" value="TPR_rpt"/>
</dbReference>
<evidence type="ECO:0000313" key="3">
    <source>
        <dbReference type="Proteomes" id="UP000244722"/>
    </source>
</evidence>
<dbReference type="PROSITE" id="PS50280">
    <property type="entry name" value="SET"/>
    <property type="match status" value="1"/>
</dbReference>
<dbReference type="InterPro" id="IPR001214">
    <property type="entry name" value="SET_dom"/>
</dbReference>
<dbReference type="Gene3D" id="2.170.270.10">
    <property type="entry name" value="SET domain"/>
    <property type="match status" value="1"/>
</dbReference>
<dbReference type="InterPro" id="IPR053209">
    <property type="entry name" value="Gramillin-biosynth_MTr"/>
</dbReference>
<dbReference type="SUPFAM" id="SSF48452">
    <property type="entry name" value="TPR-like"/>
    <property type="match status" value="1"/>
</dbReference>
<gene>
    <name evidence="2" type="ORF">B9Z19DRAFT_1109243</name>
</gene>
<dbReference type="InterPro" id="IPR011990">
    <property type="entry name" value="TPR-like_helical_dom_sf"/>
</dbReference>
<reference evidence="2 3" key="1">
    <citation type="submission" date="2017-04" db="EMBL/GenBank/DDBJ databases">
        <title>Draft genome sequence of Tuber borchii Vittad., a whitish edible truffle.</title>
        <authorList>
            <consortium name="DOE Joint Genome Institute"/>
            <person name="Murat C."/>
            <person name="Kuo A."/>
            <person name="Barry K.W."/>
            <person name="Clum A."/>
            <person name="Dockter R.B."/>
            <person name="Fauchery L."/>
            <person name="Iotti M."/>
            <person name="Kohler A."/>
            <person name="Labutti K."/>
            <person name="Lindquist E.A."/>
            <person name="Lipzen A."/>
            <person name="Ohm R.A."/>
            <person name="Wang M."/>
            <person name="Grigoriev I.V."/>
            <person name="Zambonelli A."/>
            <person name="Martin F.M."/>
        </authorList>
    </citation>
    <scope>NUCLEOTIDE SEQUENCE [LARGE SCALE GENOMIC DNA]</scope>
    <source>
        <strain evidence="2 3">Tbo3840</strain>
    </source>
</reference>
<sequence length="762" mass="86971">MFRYEEPTPEDRWYYFFQRAERILKEAEARKGQKPLNKPPRLQYISQHNFLKGAEGGEGGSESGKRTVRILSNIAYTEHPPCVVPFATLEKKFLDDLRLEIAHRGSYIILRAIVDPNNYVSVTTIAEDENGGVELVEIYNQDGRKSPASIMPEGQVFILKEPYLKTTSHGGPGIRVDHVSDIIFLDGEDERIPEKWRPRIRLLARRSLDWKDDGNRFYKEKQYFEAAQCYTKGLQVVEPGSASDIVLLLNRAQAYLELGYNEKALLDADKALSYEPLNQKALYRSALACYGEGDYESARARLVKLLKEFPENKNAKEKLLRTFRRLQEQRKGEYEFLKMRNEVKEWGDKRGKLDCAEYVGPVRIGDAGDKGRGLFATRDVKFGDLLLCSKAFNVCHKEVADARIEILFNFKARKGQAGTHSHLVRELIQVLYHNPKKAKEFYKLDSGDYQRVRGGMADGLSVVDSHLVMRIMLRNCFDCIRHSFFDDHLENLFKEKTEVEKMIAKTSPTGAVEGSGLWIMPSYINHSCWPNSARSFLGDLLIVRAARDIHEGEEITINYIEKLFSIQKRQQALYSGWGFNCKCTLCEIETAEQQEAQDKRQELVEKALKFETYLRQSVNKSNSGIAPMITLINGIEATYSKPEFVHPRVRLLSSTKILQEFLVRAERPADVFLLAKQALNGLGFKITTKGGKVVIERYGYMCYPVMHMFMHIITAGAAMGDLWTATLWRNAAVNVYEVLAGEKESFFDVFGRALLEAGAPFD</sequence>
<dbReference type="SUPFAM" id="SSF82199">
    <property type="entry name" value="SET domain"/>
    <property type="match status" value="1"/>
</dbReference>
<dbReference type="EMBL" id="NESQ01000173">
    <property type="protein sequence ID" value="PUU76845.1"/>
    <property type="molecule type" value="Genomic_DNA"/>
</dbReference>
<dbReference type="CDD" id="cd20071">
    <property type="entry name" value="SET_SMYD"/>
    <property type="match status" value="1"/>
</dbReference>
<dbReference type="InterPro" id="IPR046341">
    <property type="entry name" value="SET_dom_sf"/>
</dbReference>
<dbReference type="SMART" id="SM00028">
    <property type="entry name" value="TPR"/>
    <property type="match status" value="3"/>
</dbReference>
<feature type="domain" description="SET" evidence="1">
    <location>
        <begin position="360"/>
        <end position="560"/>
    </location>
</feature>
<dbReference type="OrthoDB" id="438641at2759"/>
<organism evidence="2 3">
    <name type="scientific">Tuber borchii</name>
    <name type="common">White truffle</name>
    <dbReference type="NCBI Taxonomy" id="42251"/>
    <lineage>
        <taxon>Eukaryota</taxon>
        <taxon>Fungi</taxon>
        <taxon>Dikarya</taxon>
        <taxon>Ascomycota</taxon>
        <taxon>Pezizomycotina</taxon>
        <taxon>Pezizomycetes</taxon>
        <taxon>Pezizales</taxon>
        <taxon>Tuberaceae</taxon>
        <taxon>Tuber</taxon>
    </lineage>
</organism>
<dbReference type="PANTHER" id="PTHR47643">
    <property type="entry name" value="TPR DOMAIN PROTEIN (AFU_ORTHOLOGUE AFUA_5G12710)"/>
    <property type="match status" value="1"/>
</dbReference>
<name>A0A2T6ZMY2_TUBBO</name>
<protein>
    <recommendedName>
        <fullName evidence="1">SET domain-containing protein</fullName>
    </recommendedName>
</protein>
<dbReference type="STRING" id="42251.A0A2T6ZMY2"/>
<dbReference type="SMART" id="SM00317">
    <property type="entry name" value="SET"/>
    <property type="match status" value="1"/>
</dbReference>
<dbReference type="Proteomes" id="UP000244722">
    <property type="component" value="Unassembled WGS sequence"/>
</dbReference>
<dbReference type="PANTHER" id="PTHR47643:SF2">
    <property type="entry name" value="TPR DOMAIN PROTEIN (AFU_ORTHOLOGUE AFUA_5G12710)"/>
    <property type="match status" value="1"/>
</dbReference>
<evidence type="ECO:0000259" key="1">
    <source>
        <dbReference type="PROSITE" id="PS50280"/>
    </source>
</evidence>
<dbReference type="Pfam" id="PF00856">
    <property type="entry name" value="SET"/>
    <property type="match status" value="1"/>
</dbReference>
<dbReference type="AlphaFoldDB" id="A0A2T6ZMY2"/>
<evidence type="ECO:0000313" key="2">
    <source>
        <dbReference type="EMBL" id="PUU76845.1"/>
    </source>
</evidence>
<proteinExistence type="predicted"/>
<dbReference type="Gene3D" id="1.25.40.10">
    <property type="entry name" value="Tetratricopeptide repeat domain"/>
    <property type="match status" value="1"/>
</dbReference>
<accession>A0A2T6ZMY2</accession>
<keyword evidence="3" id="KW-1185">Reference proteome</keyword>